<dbReference type="InterPro" id="IPR025722">
    <property type="entry name" value="TetR"/>
</dbReference>
<dbReference type="PROSITE" id="PS50977">
    <property type="entry name" value="HTH_TETR_2"/>
    <property type="match status" value="1"/>
</dbReference>
<feature type="DNA-binding region" description="H-T-H motif" evidence="2">
    <location>
        <begin position="30"/>
        <end position="49"/>
    </location>
</feature>
<dbReference type="SUPFAM" id="SSF46689">
    <property type="entry name" value="Homeodomain-like"/>
    <property type="match status" value="1"/>
</dbReference>
<dbReference type="EMBL" id="JAUSUR010000005">
    <property type="protein sequence ID" value="MDQ0362101.1"/>
    <property type="molecule type" value="Genomic_DNA"/>
</dbReference>
<protein>
    <submittedName>
        <fullName evidence="4">AcrR family transcriptional regulator</fullName>
    </submittedName>
</protein>
<organism evidence="4 5">
    <name type="scientific">Breznakia pachnodae</name>
    <dbReference type="NCBI Taxonomy" id="265178"/>
    <lineage>
        <taxon>Bacteria</taxon>
        <taxon>Bacillati</taxon>
        <taxon>Bacillota</taxon>
        <taxon>Erysipelotrichia</taxon>
        <taxon>Erysipelotrichales</taxon>
        <taxon>Erysipelotrichaceae</taxon>
        <taxon>Breznakia</taxon>
    </lineage>
</organism>
<dbReference type="RefSeq" id="WP_307409408.1">
    <property type="nucleotide sequence ID" value="NZ_JAUSUR010000005.1"/>
</dbReference>
<name>A0ABU0E5B7_9FIRM</name>
<sequence>MSKGKKQTTREDILIATRKLFTESGYNNVSLRDIAAELDISVGNLAYYYKSKLELIEAAILEKHTQEMILVPATNLQEVDTLLIHTQELQQQHLYYFRQYSQLSSISEPIKKLQAEVFQDNKHILSTTLDNLQKTGLINPPWYDGQYESLISALLFLLTRWHEQDALDKELKNETPDFRKTVWALLTPLLTDKGRNEWSNIQG</sequence>
<evidence type="ECO:0000256" key="2">
    <source>
        <dbReference type="PROSITE-ProRule" id="PRU00335"/>
    </source>
</evidence>
<keyword evidence="1 2" id="KW-0238">DNA-binding</keyword>
<evidence type="ECO:0000259" key="3">
    <source>
        <dbReference type="PROSITE" id="PS50977"/>
    </source>
</evidence>
<evidence type="ECO:0000313" key="4">
    <source>
        <dbReference type="EMBL" id="MDQ0362101.1"/>
    </source>
</evidence>
<evidence type="ECO:0000313" key="5">
    <source>
        <dbReference type="Proteomes" id="UP001230220"/>
    </source>
</evidence>
<gene>
    <name evidence="4" type="ORF">J2S15_002854</name>
</gene>
<dbReference type="Pfam" id="PF00440">
    <property type="entry name" value="TetR_N"/>
    <property type="match status" value="1"/>
</dbReference>
<dbReference type="InterPro" id="IPR001647">
    <property type="entry name" value="HTH_TetR"/>
</dbReference>
<dbReference type="PRINTS" id="PR00455">
    <property type="entry name" value="HTHTETR"/>
</dbReference>
<dbReference type="Proteomes" id="UP001230220">
    <property type="component" value="Unassembled WGS sequence"/>
</dbReference>
<dbReference type="InterPro" id="IPR050109">
    <property type="entry name" value="HTH-type_TetR-like_transc_reg"/>
</dbReference>
<dbReference type="InterPro" id="IPR009057">
    <property type="entry name" value="Homeodomain-like_sf"/>
</dbReference>
<reference evidence="4 5" key="1">
    <citation type="submission" date="2023-07" db="EMBL/GenBank/DDBJ databases">
        <title>Genomic Encyclopedia of Type Strains, Phase IV (KMG-IV): sequencing the most valuable type-strain genomes for metagenomic binning, comparative biology and taxonomic classification.</title>
        <authorList>
            <person name="Goeker M."/>
        </authorList>
    </citation>
    <scope>NUCLEOTIDE SEQUENCE [LARGE SCALE GENOMIC DNA]</scope>
    <source>
        <strain evidence="4 5">DSM 16784</strain>
    </source>
</reference>
<dbReference type="PANTHER" id="PTHR30055">
    <property type="entry name" value="HTH-TYPE TRANSCRIPTIONAL REGULATOR RUTR"/>
    <property type="match status" value="1"/>
</dbReference>
<comment type="caution">
    <text evidence="4">The sequence shown here is derived from an EMBL/GenBank/DDBJ whole genome shotgun (WGS) entry which is preliminary data.</text>
</comment>
<keyword evidence="5" id="KW-1185">Reference proteome</keyword>
<evidence type="ECO:0000256" key="1">
    <source>
        <dbReference type="ARBA" id="ARBA00023125"/>
    </source>
</evidence>
<dbReference type="Pfam" id="PF13972">
    <property type="entry name" value="TetR"/>
    <property type="match status" value="1"/>
</dbReference>
<feature type="domain" description="HTH tetR-type" evidence="3">
    <location>
        <begin position="7"/>
        <end position="67"/>
    </location>
</feature>
<proteinExistence type="predicted"/>
<accession>A0ABU0E5B7</accession>
<dbReference type="Gene3D" id="1.10.357.10">
    <property type="entry name" value="Tetracycline Repressor, domain 2"/>
    <property type="match status" value="1"/>
</dbReference>